<dbReference type="Proteomes" id="UP000003011">
    <property type="component" value="Unassembled WGS sequence"/>
</dbReference>
<dbReference type="eggNOG" id="COG1433">
    <property type="taxonomic scope" value="Bacteria"/>
</dbReference>
<keyword evidence="2" id="KW-1185">Reference proteome</keyword>
<dbReference type="NCBIfam" id="TIGR01909">
    <property type="entry name" value="C_GCAxxG_C_C"/>
    <property type="match status" value="1"/>
</dbReference>
<dbReference type="RefSeq" id="WP_005541745.1">
    <property type="nucleotide sequence ID" value="NZ_JH378837.1"/>
</dbReference>
<evidence type="ECO:0008006" key="3">
    <source>
        <dbReference type="Google" id="ProtNLM"/>
    </source>
</evidence>
<dbReference type="HOGENOM" id="CLU_091283_1_1_9"/>
<evidence type="ECO:0000313" key="1">
    <source>
        <dbReference type="EMBL" id="EHI54916.1"/>
    </source>
</evidence>
<comment type="caution">
    <text evidence="1">The sequence shown here is derived from an EMBL/GenBank/DDBJ whole genome shotgun (WGS) entry which is preliminary data.</text>
</comment>
<dbReference type="AlphaFoldDB" id="G5GK38"/>
<dbReference type="STRING" id="679200.HMPREF9333_01929"/>
<name>G5GK38_9FIRM</name>
<evidence type="ECO:0000313" key="2">
    <source>
        <dbReference type="Proteomes" id="UP000003011"/>
    </source>
</evidence>
<accession>G5GK38</accession>
<reference evidence="1 2" key="1">
    <citation type="submission" date="2011-08" db="EMBL/GenBank/DDBJ databases">
        <title>The Genome Sequence of Johnsonella ignava ATCC 51276.</title>
        <authorList>
            <consortium name="The Broad Institute Genome Sequencing Platform"/>
            <person name="Earl A."/>
            <person name="Ward D."/>
            <person name="Feldgarden M."/>
            <person name="Gevers D."/>
            <person name="Izard J."/>
            <person name="Blanton J.M."/>
            <person name="Baranova O.V."/>
            <person name="Dewhirst F.E."/>
            <person name="Young S.K."/>
            <person name="Zeng Q."/>
            <person name="Gargeya S."/>
            <person name="Fitzgerald M."/>
            <person name="Haas B."/>
            <person name="Abouelleil A."/>
            <person name="Alvarado L."/>
            <person name="Arachchi H.M."/>
            <person name="Berlin A."/>
            <person name="Brown A."/>
            <person name="Chapman S.B."/>
            <person name="Chen Z."/>
            <person name="Dunbar C."/>
            <person name="Freedman E."/>
            <person name="Gearin G."/>
            <person name="Gellesch M."/>
            <person name="Goldberg J."/>
            <person name="Griggs A."/>
            <person name="Gujja S."/>
            <person name="Heiman D."/>
            <person name="Howarth C."/>
            <person name="Larson L."/>
            <person name="Lui A."/>
            <person name="MacDonald P.J.P."/>
            <person name="Montmayeur A."/>
            <person name="Murphy C."/>
            <person name="Neiman D."/>
            <person name="Pearson M."/>
            <person name="Priest M."/>
            <person name="Roberts A."/>
            <person name="Saif S."/>
            <person name="Shea T."/>
            <person name="Shenoy N."/>
            <person name="Sisk P."/>
            <person name="Stolte C."/>
            <person name="Sykes S."/>
            <person name="Wortman J."/>
            <person name="Nusbaum C."/>
            <person name="Birren B."/>
        </authorList>
    </citation>
    <scope>NUCLEOTIDE SEQUENCE [LARGE SCALE GENOMIC DNA]</scope>
    <source>
        <strain evidence="1 2">ATCC 51276</strain>
    </source>
</reference>
<sequence length="142" mass="15878">MTSDNIKELFIKGIDCSQVVAGAFSDELKLEPALLRKMGACFGGGMGRGETCGSYIAALMIIGLKYGHFSENDEKQKEVMKQKKDKFSKKFIEKYSSTMCRQLLGYDLSKPNEFNTALESGRLLSFCPQLTKDTIDILREVL</sequence>
<protein>
    <recommendedName>
        <fullName evidence="3">C_GCAxxG_C_C family protein</fullName>
    </recommendedName>
</protein>
<dbReference type="EMBL" id="ACZL01000032">
    <property type="protein sequence ID" value="EHI54916.1"/>
    <property type="molecule type" value="Genomic_DNA"/>
</dbReference>
<dbReference type="PATRIC" id="fig|679200.3.peg.2039"/>
<proteinExistence type="predicted"/>
<dbReference type="InterPro" id="IPR010181">
    <property type="entry name" value="CGCAxxGCC_motif"/>
</dbReference>
<gene>
    <name evidence="1" type="ORF">HMPREF9333_01929</name>
</gene>
<dbReference type="Pfam" id="PF09719">
    <property type="entry name" value="C_GCAxxG_C_C"/>
    <property type="match status" value="1"/>
</dbReference>
<organism evidence="1 2">
    <name type="scientific">Johnsonella ignava ATCC 51276</name>
    <dbReference type="NCBI Taxonomy" id="679200"/>
    <lineage>
        <taxon>Bacteria</taxon>
        <taxon>Bacillati</taxon>
        <taxon>Bacillota</taxon>
        <taxon>Clostridia</taxon>
        <taxon>Lachnospirales</taxon>
        <taxon>Lachnospiraceae</taxon>
        <taxon>Johnsonella</taxon>
    </lineage>
</organism>
<dbReference type="OrthoDB" id="9791535at2"/>